<feature type="region of interest" description="Disordered" evidence="1">
    <location>
        <begin position="1"/>
        <end position="73"/>
    </location>
</feature>
<organism evidence="2 3">
    <name type="scientific">Rotaria magnacalcarata</name>
    <dbReference type="NCBI Taxonomy" id="392030"/>
    <lineage>
        <taxon>Eukaryota</taxon>
        <taxon>Metazoa</taxon>
        <taxon>Spiralia</taxon>
        <taxon>Gnathifera</taxon>
        <taxon>Rotifera</taxon>
        <taxon>Eurotatoria</taxon>
        <taxon>Bdelloidea</taxon>
        <taxon>Philodinida</taxon>
        <taxon>Philodinidae</taxon>
        <taxon>Rotaria</taxon>
    </lineage>
</organism>
<feature type="non-terminal residue" evidence="2">
    <location>
        <position position="73"/>
    </location>
</feature>
<feature type="compositionally biased region" description="Low complexity" evidence="1">
    <location>
        <begin position="16"/>
        <end position="41"/>
    </location>
</feature>
<sequence length="73" mass="7804">PSSSSSCKDEPMTPLTRSNSTVNNNTNPLSSGQQQQQQQQQPPMGSTTPTHLSQQGPSSHLAQQNMSAVSPRQ</sequence>
<dbReference type="EMBL" id="CAJOBI010229012">
    <property type="protein sequence ID" value="CAF5060077.1"/>
    <property type="molecule type" value="Genomic_DNA"/>
</dbReference>
<protein>
    <submittedName>
        <fullName evidence="2">Uncharacterized protein</fullName>
    </submittedName>
</protein>
<reference evidence="2" key="1">
    <citation type="submission" date="2021-02" db="EMBL/GenBank/DDBJ databases">
        <authorList>
            <person name="Nowell W R."/>
        </authorList>
    </citation>
    <scope>NUCLEOTIDE SEQUENCE</scope>
</reference>
<evidence type="ECO:0000313" key="2">
    <source>
        <dbReference type="EMBL" id="CAF5060077.1"/>
    </source>
</evidence>
<proteinExistence type="predicted"/>
<gene>
    <name evidence="2" type="ORF">SMN809_LOCUS59704</name>
</gene>
<comment type="caution">
    <text evidence="2">The sequence shown here is derived from an EMBL/GenBank/DDBJ whole genome shotgun (WGS) entry which is preliminary data.</text>
</comment>
<dbReference type="AlphaFoldDB" id="A0A8S3E9U8"/>
<name>A0A8S3E9U8_9BILA</name>
<evidence type="ECO:0000313" key="3">
    <source>
        <dbReference type="Proteomes" id="UP000676336"/>
    </source>
</evidence>
<accession>A0A8S3E9U8</accession>
<evidence type="ECO:0000256" key="1">
    <source>
        <dbReference type="SAM" id="MobiDB-lite"/>
    </source>
</evidence>
<dbReference type="Proteomes" id="UP000676336">
    <property type="component" value="Unassembled WGS sequence"/>
</dbReference>
<feature type="compositionally biased region" description="Polar residues" evidence="1">
    <location>
        <begin position="42"/>
        <end position="73"/>
    </location>
</feature>
<feature type="non-terminal residue" evidence="2">
    <location>
        <position position="1"/>
    </location>
</feature>